<evidence type="ECO:0000313" key="3">
    <source>
        <dbReference type="Proteomes" id="UP000244168"/>
    </source>
</evidence>
<evidence type="ECO:0000313" key="2">
    <source>
        <dbReference type="EMBL" id="PTQ99701.1"/>
    </source>
</evidence>
<comment type="caution">
    <text evidence="2">The sequence shown here is derived from an EMBL/GenBank/DDBJ whole genome shotgun (WGS) entry which is preliminary data.</text>
</comment>
<dbReference type="Proteomes" id="UP000244168">
    <property type="component" value="Unassembled WGS sequence"/>
</dbReference>
<keyword evidence="3" id="KW-1185">Reference proteome</keyword>
<evidence type="ECO:0000256" key="1">
    <source>
        <dbReference type="SAM" id="MobiDB-lite"/>
    </source>
</evidence>
<evidence type="ECO:0008006" key="4">
    <source>
        <dbReference type="Google" id="ProtNLM"/>
    </source>
</evidence>
<sequence>MKSLTQYLKLWQKKRDELPVNTDAAADWVQMQQMLNQHLPVTHPPSSALKFLKGTGFKTITAALLTPGVAALVYVAVHHASPKLKDKKQHDSVKVIEPMTNQRQLDSVQTAQIQNPDNSVSAHTDTANVNVNTASANGSTGQVNAVMVAGGKRLVVTNSVGQTNASSAGQTSVLVGGPSSVHQAGIQASPGGHHRQVNGINYMQPGGQIAGYQSAAYGTKDNDRQGKAADGSGGATANSNGVQGGLLNDPSAAWQPLVAQPDDWRTVSSSFMGWRDVPISGAAPNLILTTRPLGRLSKLKVSKIKEPKVKSIKTPGSGQSTPTNVDWGLLIGTGLPGASGLGDISPGAFVSFDVRSRWAINAQVRLFNPQKLNGSYTHKNESKKDTLPKILTINDSRTVYSAQIPVYLEYKATENLRIKAGGVVSLPIRQARGSSKLSPDTIRKDSAYFAKTMNTLGGTKYEAKINFGISAGVALHYNRFLFEATYLHPLKPQKVSSDLGSYTSGGNQLQLTIGFKLNKRREEGD</sequence>
<reference evidence="2 3" key="1">
    <citation type="submission" date="2018-04" db="EMBL/GenBank/DDBJ databases">
        <title>Genomic Encyclopedia of Archaeal and Bacterial Type Strains, Phase II (KMG-II): from individual species to whole genera.</title>
        <authorList>
            <person name="Goeker M."/>
        </authorList>
    </citation>
    <scope>NUCLEOTIDE SEQUENCE [LARGE SCALE GENOMIC DNA]</scope>
    <source>
        <strain evidence="2 3">DSM 26809</strain>
    </source>
</reference>
<dbReference type="AlphaFoldDB" id="A0A2T5JD55"/>
<protein>
    <recommendedName>
        <fullName evidence="4">Outer membrane protein with beta-barrel domain</fullName>
    </recommendedName>
</protein>
<accession>A0A2T5JD55</accession>
<dbReference type="EMBL" id="QAOQ01000002">
    <property type="protein sequence ID" value="PTQ99701.1"/>
    <property type="molecule type" value="Genomic_DNA"/>
</dbReference>
<gene>
    <name evidence="2" type="ORF">C8P68_102530</name>
</gene>
<proteinExistence type="predicted"/>
<organism evidence="2 3">
    <name type="scientific">Mucilaginibacter yixingensis</name>
    <dbReference type="NCBI Taxonomy" id="1295612"/>
    <lineage>
        <taxon>Bacteria</taxon>
        <taxon>Pseudomonadati</taxon>
        <taxon>Bacteroidota</taxon>
        <taxon>Sphingobacteriia</taxon>
        <taxon>Sphingobacteriales</taxon>
        <taxon>Sphingobacteriaceae</taxon>
        <taxon>Mucilaginibacter</taxon>
    </lineage>
</organism>
<dbReference type="RefSeq" id="WP_107827618.1">
    <property type="nucleotide sequence ID" value="NZ_CP160205.1"/>
</dbReference>
<name>A0A2T5JD55_9SPHI</name>
<feature type="region of interest" description="Disordered" evidence="1">
    <location>
        <begin position="218"/>
        <end position="244"/>
    </location>
</feature>
<dbReference type="OrthoDB" id="794435at2"/>